<evidence type="ECO:0000256" key="9">
    <source>
        <dbReference type="RuleBase" id="RU004006"/>
    </source>
</evidence>
<evidence type="ECO:0000313" key="11">
    <source>
        <dbReference type="EMBL" id="SMO97428.1"/>
    </source>
</evidence>
<evidence type="ECO:0000256" key="8">
    <source>
        <dbReference type="RuleBase" id="RU004005"/>
    </source>
</evidence>
<dbReference type="EMBL" id="FXTP01000024">
    <property type="protein sequence ID" value="SMO97428.1"/>
    <property type="molecule type" value="Genomic_DNA"/>
</dbReference>
<evidence type="ECO:0000256" key="3">
    <source>
        <dbReference type="ARBA" id="ARBA00022884"/>
    </source>
</evidence>
<dbReference type="OrthoDB" id="9805969at2"/>
<name>A0A521FMM3_9BACT</name>
<dbReference type="SUPFAM" id="SSF54843">
    <property type="entry name" value="Ribosomal protein L22"/>
    <property type="match status" value="1"/>
</dbReference>
<dbReference type="HAMAP" id="MF_01331_B">
    <property type="entry name" value="Ribosomal_uL22_B"/>
    <property type="match status" value="1"/>
</dbReference>
<comment type="function">
    <text evidence="7">The globular domain of the protein is located near the polypeptide exit tunnel on the outside of the subunit, while an extended beta-hairpin is found that lines the wall of the exit tunnel in the center of the 70S ribosome.</text>
</comment>
<evidence type="ECO:0000256" key="2">
    <source>
        <dbReference type="ARBA" id="ARBA00022730"/>
    </source>
</evidence>
<comment type="function">
    <text evidence="7 10">This protein binds specifically to 23S rRNA; its binding is stimulated by other ribosomal proteins, e.g., L4, L17, and L20. It is important during the early stages of 50S assembly. It makes multiple contacts with different domains of the 23S rRNA in the assembled 50S subunit and ribosome.</text>
</comment>
<evidence type="ECO:0000256" key="1">
    <source>
        <dbReference type="ARBA" id="ARBA00009451"/>
    </source>
</evidence>
<dbReference type="InterPro" id="IPR005727">
    <property type="entry name" value="Ribosomal_uL22_bac/chlpt-type"/>
</dbReference>
<reference evidence="11 12" key="1">
    <citation type="submission" date="2017-05" db="EMBL/GenBank/DDBJ databases">
        <authorList>
            <person name="Varghese N."/>
            <person name="Submissions S."/>
        </authorList>
    </citation>
    <scope>NUCLEOTIDE SEQUENCE [LARGE SCALE GENOMIC DNA]</scope>
    <source>
        <strain evidence="11 12">DSM 21985</strain>
    </source>
</reference>
<comment type="similarity">
    <text evidence="1 7 8">Belongs to the universal ribosomal protein uL22 family.</text>
</comment>
<dbReference type="CDD" id="cd00336">
    <property type="entry name" value="Ribosomal_L22"/>
    <property type="match status" value="1"/>
</dbReference>
<dbReference type="InterPro" id="IPR047867">
    <property type="entry name" value="Ribosomal_uL22_bac/org-type"/>
</dbReference>
<organism evidence="11 12">
    <name type="scientific">Gracilimonas mengyeensis</name>
    <dbReference type="NCBI Taxonomy" id="1302730"/>
    <lineage>
        <taxon>Bacteria</taxon>
        <taxon>Pseudomonadati</taxon>
        <taxon>Balneolota</taxon>
        <taxon>Balneolia</taxon>
        <taxon>Balneolales</taxon>
        <taxon>Balneolaceae</taxon>
        <taxon>Gracilimonas</taxon>
    </lineage>
</organism>
<accession>A0A521FMM3</accession>
<protein>
    <recommendedName>
        <fullName evidence="6 7">Large ribosomal subunit protein uL22</fullName>
    </recommendedName>
</protein>
<gene>
    <name evidence="7" type="primary">rplV</name>
    <name evidence="11" type="ORF">SAMN06265219_1248</name>
</gene>
<keyword evidence="12" id="KW-1185">Reference proteome</keyword>
<dbReference type="NCBIfam" id="TIGR01044">
    <property type="entry name" value="rplV_bact"/>
    <property type="match status" value="1"/>
</dbReference>
<dbReference type="GO" id="GO:0003735">
    <property type="term" value="F:structural constituent of ribosome"/>
    <property type="evidence" value="ECO:0007669"/>
    <property type="project" value="InterPro"/>
</dbReference>
<evidence type="ECO:0000256" key="10">
    <source>
        <dbReference type="RuleBase" id="RU004008"/>
    </source>
</evidence>
<comment type="subunit">
    <text evidence="7 9">Part of the 50S ribosomal subunit.</text>
</comment>
<evidence type="ECO:0000313" key="12">
    <source>
        <dbReference type="Proteomes" id="UP000317557"/>
    </source>
</evidence>
<dbReference type="PANTHER" id="PTHR13501">
    <property type="entry name" value="CHLOROPLAST 50S RIBOSOMAL PROTEIN L22-RELATED"/>
    <property type="match status" value="1"/>
</dbReference>
<dbReference type="InterPro" id="IPR001063">
    <property type="entry name" value="Ribosomal_uL22"/>
</dbReference>
<keyword evidence="4 7" id="KW-0689">Ribosomal protein</keyword>
<keyword evidence="3 7" id="KW-0694">RNA-binding</keyword>
<evidence type="ECO:0000256" key="5">
    <source>
        <dbReference type="ARBA" id="ARBA00023274"/>
    </source>
</evidence>
<evidence type="ECO:0000256" key="7">
    <source>
        <dbReference type="HAMAP-Rule" id="MF_01331"/>
    </source>
</evidence>
<dbReference type="Pfam" id="PF00237">
    <property type="entry name" value="Ribosomal_L22"/>
    <property type="match status" value="1"/>
</dbReference>
<dbReference type="PANTHER" id="PTHR13501:SF8">
    <property type="entry name" value="LARGE RIBOSOMAL SUBUNIT PROTEIN UL22M"/>
    <property type="match status" value="1"/>
</dbReference>
<dbReference type="AlphaFoldDB" id="A0A521FMM3"/>
<dbReference type="Gene3D" id="3.90.470.10">
    <property type="entry name" value="Ribosomal protein L22/L17"/>
    <property type="match status" value="1"/>
</dbReference>
<keyword evidence="2 7" id="KW-0699">rRNA-binding</keyword>
<dbReference type="RefSeq" id="WP_142456338.1">
    <property type="nucleotide sequence ID" value="NZ_FXTP01000024.1"/>
</dbReference>
<dbReference type="GO" id="GO:0019843">
    <property type="term" value="F:rRNA binding"/>
    <property type="evidence" value="ECO:0007669"/>
    <property type="project" value="UniProtKB-UniRule"/>
</dbReference>
<keyword evidence="5 7" id="KW-0687">Ribonucleoprotein</keyword>
<sequence>MDTPVLEARAVQKHLRKAPRKVRLVADAVRGESVEKALKRLEFTNKASAEDVLKVIKSAAANLRDKFQEERFDNEDLYIKEIYVDEGVTLKRIQPAPQGRAHRINKRSCHITVLVAKRDQESVNE</sequence>
<evidence type="ECO:0000256" key="4">
    <source>
        <dbReference type="ARBA" id="ARBA00022980"/>
    </source>
</evidence>
<dbReference type="GO" id="GO:0006412">
    <property type="term" value="P:translation"/>
    <property type="evidence" value="ECO:0007669"/>
    <property type="project" value="UniProtKB-UniRule"/>
</dbReference>
<evidence type="ECO:0000256" key="6">
    <source>
        <dbReference type="ARBA" id="ARBA00035207"/>
    </source>
</evidence>
<proteinExistence type="inferred from homology"/>
<dbReference type="Proteomes" id="UP000317557">
    <property type="component" value="Unassembled WGS sequence"/>
</dbReference>
<dbReference type="GO" id="GO:0022625">
    <property type="term" value="C:cytosolic large ribosomal subunit"/>
    <property type="evidence" value="ECO:0007669"/>
    <property type="project" value="TreeGrafter"/>
</dbReference>
<dbReference type="InterPro" id="IPR036394">
    <property type="entry name" value="Ribosomal_uL22_sf"/>
</dbReference>